<dbReference type="RefSeq" id="WP_074707016.1">
    <property type="nucleotide sequence ID" value="NZ_FOHI01000004.1"/>
</dbReference>
<gene>
    <name evidence="1" type="ORF">SAMN05216412_104164</name>
</gene>
<evidence type="ECO:0000313" key="2">
    <source>
        <dbReference type="Proteomes" id="UP000183339"/>
    </source>
</evidence>
<dbReference type="Proteomes" id="UP000183339">
    <property type="component" value="Unassembled WGS sequence"/>
</dbReference>
<proteinExistence type="predicted"/>
<accession>A0A1I0CZH5</accession>
<evidence type="ECO:0000313" key="1">
    <source>
        <dbReference type="EMBL" id="SET25058.1"/>
    </source>
</evidence>
<dbReference type="AlphaFoldDB" id="A0A1I0CZH5"/>
<organism evidence="1 2">
    <name type="scientific">Nitrosospira multiformis</name>
    <dbReference type="NCBI Taxonomy" id="1231"/>
    <lineage>
        <taxon>Bacteria</taxon>
        <taxon>Pseudomonadati</taxon>
        <taxon>Pseudomonadota</taxon>
        <taxon>Betaproteobacteria</taxon>
        <taxon>Nitrosomonadales</taxon>
        <taxon>Nitrosomonadaceae</taxon>
        <taxon>Nitrosospira</taxon>
    </lineage>
</organism>
<reference evidence="1 2" key="1">
    <citation type="submission" date="2016-10" db="EMBL/GenBank/DDBJ databases">
        <authorList>
            <person name="de Groot N.N."/>
        </authorList>
    </citation>
    <scope>NUCLEOTIDE SEQUENCE [LARGE SCALE GENOMIC DNA]</scope>
    <source>
        <strain evidence="1 2">Nl7</strain>
    </source>
</reference>
<dbReference type="OrthoDB" id="8559443at2"/>
<dbReference type="EMBL" id="FOHI01000004">
    <property type="protein sequence ID" value="SET25058.1"/>
    <property type="molecule type" value="Genomic_DNA"/>
</dbReference>
<sequence>MGLKFSNFGKAIISSAPSGTTGLSFTVEAGKGVLFPSPGIGDYFYGIFKDASGNREIVKIEARTTDSLTIAQGGRGLDGTAPRTWAAGDYFVAGVTNIALQESLANPNLQALGALETSADKMAYFSGPGTAALANLSSYIRSLLDDDNAAAARATLGAAPASLIPPGTVMSFFQATAPAGWTQVTTHHNKALRVVGSAGGGSGGSVAFTSAFTSQAVSGWNSATTLTSAQIPAHTHTLSVYGTSGGGANPSGGGGGIITGMPITDAGTGGGGSHSHIFTGTAINLAVQYIDIIIASKD</sequence>
<name>A0A1I0CZH5_9PROT</name>
<protein>
    <submittedName>
        <fullName evidence="1">Uncharacterized protein</fullName>
    </submittedName>
</protein>